<dbReference type="PANTHER" id="PTHR30177">
    <property type="entry name" value="GLYCINE BETAINE/L-PROLINE TRANSPORT SYSTEM PERMEASE PROTEIN PROW"/>
    <property type="match status" value="1"/>
</dbReference>
<accession>A0AAU2H0P2</accession>
<feature type="transmembrane region" description="Helical" evidence="6">
    <location>
        <begin position="33"/>
        <end position="53"/>
    </location>
</feature>
<feature type="transmembrane region" description="Helical" evidence="6">
    <location>
        <begin position="60"/>
        <end position="80"/>
    </location>
</feature>
<comment type="similarity">
    <text evidence="6">Belongs to the binding-protein-dependent transport system permease family.</text>
</comment>
<comment type="subcellular location">
    <subcellularLocation>
        <location evidence="6">Cell membrane</location>
        <topology evidence="6">Multi-pass membrane protein</topology>
    </subcellularLocation>
    <subcellularLocation>
        <location evidence="1">Membrane</location>
        <topology evidence="1">Multi-pass membrane protein</topology>
    </subcellularLocation>
</comment>
<dbReference type="InterPro" id="IPR000515">
    <property type="entry name" value="MetI-like"/>
</dbReference>
<dbReference type="CDD" id="cd06261">
    <property type="entry name" value="TM_PBP2"/>
    <property type="match status" value="1"/>
</dbReference>
<dbReference type="InterPro" id="IPR035906">
    <property type="entry name" value="MetI-like_sf"/>
</dbReference>
<dbReference type="PANTHER" id="PTHR30177:SF4">
    <property type="entry name" value="OSMOPROTECTANT IMPORT PERMEASE PROTEIN OSMW"/>
    <property type="match status" value="1"/>
</dbReference>
<evidence type="ECO:0000256" key="3">
    <source>
        <dbReference type="ARBA" id="ARBA00022692"/>
    </source>
</evidence>
<protein>
    <submittedName>
        <fullName evidence="8">ABC transporter permease</fullName>
    </submittedName>
</protein>
<proteinExistence type="inferred from homology"/>
<dbReference type="GO" id="GO:0055085">
    <property type="term" value="P:transmembrane transport"/>
    <property type="evidence" value="ECO:0007669"/>
    <property type="project" value="InterPro"/>
</dbReference>
<keyword evidence="3 6" id="KW-0812">Transmembrane</keyword>
<evidence type="ECO:0000256" key="5">
    <source>
        <dbReference type="ARBA" id="ARBA00023136"/>
    </source>
</evidence>
<feature type="domain" description="ABC transmembrane type-1" evidence="7">
    <location>
        <begin position="29"/>
        <end position="208"/>
    </location>
</feature>
<reference evidence="8" key="1">
    <citation type="submission" date="2022-10" db="EMBL/GenBank/DDBJ databases">
        <title>The complete genomes of actinobacterial strains from the NBC collection.</title>
        <authorList>
            <person name="Joergensen T.S."/>
            <person name="Alvarez Arevalo M."/>
            <person name="Sterndorff E.B."/>
            <person name="Faurdal D."/>
            <person name="Vuksanovic O."/>
            <person name="Mourched A.-S."/>
            <person name="Charusanti P."/>
            <person name="Shaw S."/>
            <person name="Blin K."/>
            <person name="Weber T."/>
        </authorList>
    </citation>
    <scope>NUCLEOTIDE SEQUENCE</scope>
    <source>
        <strain evidence="8">NBC_00060</strain>
    </source>
</reference>
<dbReference type="GO" id="GO:0031460">
    <property type="term" value="P:glycine betaine transport"/>
    <property type="evidence" value="ECO:0007669"/>
    <property type="project" value="TreeGrafter"/>
</dbReference>
<dbReference type="SUPFAM" id="SSF161098">
    <property type="entry name" value="MetI-like"/>
    <property type="match status" value="1"/>
</dbReference>
<sequence>MAAQNCLVRNDWICWEYVRSRSQELTDATVQHVWITVASVLIGLLIAFPLALLARGRRSVAGAVLTLTTVLYTVPSLAMFSLLLPVFGLSASLVVTGLVLYSLTILVRNILAGLEAVPSEVREAARGMGYGRIRLLFEVELPLALPALLAGVRIATVSTVALTTVGSVVGKGGLGNLIGDGVQSTFKAQVLTASVLCVLLALVADLLLLGLQRLLTPWTRIRTTAGAR</sequence>
<organism evidence="8">
    <name type="scientific">Streptomyces sp. NBC_00060</name>
    <dbReference type="NCBI Taxonomy" id="2975636"/>
    <lineage>
        <taxon>Bacteria</taxon>
        <taxon>Bacillati</taxon>
        <taxon>Actinomycetota</taxon>
        <taxon>Actinomycetes</taxon>
        <taxon>Kitasatosporales</taxon>
        <taxon>Streptomycetaceae</taxon>
        <taxon>Streptomyces</taxon>
    </lineage>
</organism>
<dbReference type="GO" id="GO:0005886">
    <property type="term" value="C:plasma membrane"/>
    <property type="evidence" value="ECO:0007669"/>
    <property type="project" value="UniProtKB-SubCell"/>
</dbReference>
<dbReference type="Gene3D" id="1.10.3720.10">
    <property type="entry name" value="MetI-like"/>
    <property type="match status" value="1"/>
</dbReference>
<keyword evidence="5 6" id="KW-0472">Membrane</keyword>
<feature type="transmembrane region" description="Helical" evidence="6">
    <location>
        <begin position="86"/>
        <end position="107"/>
    </location>
</feature>
<name>A0AAU2H0P2_9ACTN</name>
<evidence type="ECO:0000256" key="1">
    <source>
        <dbReference type="ARBA" id="ARBA00004141"/>
    </source>
</evidence>
<dbReference type="EMBL" id="CP108253">
    <property type="protein sequence ID" value="WTU41132.1"/>
    <property type="molecule type" value="Genomic_DNA"/>
</dbReference>
<keyword evidence="4 6" id="KW-1133">Transmembrane helix</keyword>
<evidence type="ECO:0000259" key="7">
    <source>
        <dbReference type="PROSITE" id="PS50928"/>
    </source>
</evidence>
<evidence type="ECO:0000313" key="8">
    <source>
        <dbReference type="EMBL" id="WTU41132.1"/>
    </source>
</evidence>
<dbReference type="Pfam" id="PF00528">
    <property type="entry name" value="BPD_transp_1"/>
    <property type="match status" value="1"/>
</dbReference>
<gene>
    <name evidence="8" type="ORF">OHV25_16775</name>
</gene>
<evidence type="ECO:0000256" key="4">
    <source>
        <dbReference type="ARBA" id="ARBA00022989"/>
    </source>
</evidence>
<evidence type="ECO:0000256" key="6">
    <source>
        <dbReference type="RuleBase" id="RU363032"/>
    </source>
</evidence>
<feature type="transmembrane region" description="Helical" evidence="6">
    <location>
        <begin position="143"/>
        <end position="170"/>
    </location>
</feature>
<dbReference type="AlphaFoldDB" id="A0AAU2H0P2"/>
<dbReference type="PROSITE" id="PS50928">
    <property type="entry name" value="ABC_TM1"/>
    <property type="match status" value="1"/>
</dbReference>
<dbReference type="InterPro" id="IPR051204">
    <property type="entry name" value="ABC_transp_perm/SBD"/>
</dbReference>
<evidence type="ECO:0000256" key="2">
    <source>
        <dbReference type="ARBA" id="ARBA00022448"/>
    </source>
</evidence>
<keyword evidence="2 6" id="KW-0813">Transport</keyword>
<feature type="transmembrane region" description="Helical" evidence="6">
    <location>
        <begin position="190"/>
        <end position="211"/>
    </location>
</feature>